<evidence type="ECO:0008006" key="3">
    <source>
        <dbReference type="Google" id="ProtNLM"/>
    </source>
</evidence>
<keyword evidence="2" id="KW-1185">Reference proteome</keyword>
<proteinExistence type="predicted"/>
<reference evidence="1" key="1">
    <citation type="submission" date="2016-01" db="EMBL/GenBank/DDBJ databases">
        <title>Genome sequencing of Roseivirga ehrenbergii KMM 6017.</title>
        <authorList>
            <person name="Selvaratnam C."/>
            <person name="Thevarajoo S."/>
            <person name="Goh K.M."/>
            <person name="Ee R."/>
            <person name="Chan K.-G."/>
            <person name="Chong C.S."/>
        </authorList>
    </citation>
    <scope>NUCLEOTIDE SEQUENCE [LARGE SCALE GENOMIC DNA]</scope>
    <source>
        <strain evidence="1">KMM 6017</strain>
    </source>
</reference>
<accession>A0A150WXF0</accession>
<dbReference type="AlphaFoldDB" id="A0A150WXF0"/>
<comment type="caution">
    <text evidence="1">The sequence shown here is derived from an EMBL/GenBank/DDBJ whole genome shotgun (WGS) entry which is preliminary data.</text>
</comment>
<gene>
    <name evidence="1" type="ORF">MB14_12115</name>
</gene>
<dbReference type="OrthoDB" id="1091929at2"/>
<name>A0A150WXF0_ROSEK</name>
<evidence type="ECO:0000313" key="1">
    <source>
        <dbReference type="EMBL" id="KYG71177.1"/>
    </source>
</evidence>
<organism evidence="1 2">
    <name type="scientific">Roseivirga ehrenbergii (strain DSM 102268 / JCM 13514 / KCTC 12282 / NCIMB 14502 / KMM 6017)</name>
    <dbReference type="NCBI Taxonomy" id="279360"/>
    <lineage>
        <taxon>Bacteria</taxon>
        <taxon>Pseudomonadati</taxon>
        <taxon>Bacteroidota</taxon>
        <taxon>Cytophagia</taxon>
        <taxon>Cytophagales</taxon>
        <taxon>Roseivirgaceae</taxon>
        <taxon>Roseivirga</taxon>
    </lineage>
</organism>
<evidence type="ECO:0000313" key="2">
    <source>
        <dbReference type="Proteomes" id="UP000075583"/>
    </source>
</evidence>
<dbReference type="Proteomes" id="UP000075583">
    <property type="component" value="Unassembled WGS sequence"/>
</dbReference>
<dbReference type="RefSeq" id="WP_062594296.1">
    <property type="nucleotide sequence ID" value="NZ_LQZQ01000052.1"/>
</dbReference>
<dbReference type="STRING" id="279360.MB14_12115"/>
<protein>
    <recommendedName>
        <fullName evidence="3">Restriction endonuclease</fullName>
    </recommendedName>
</protein>
<sequence length="237" mass="27102">MLADRIENIGNGNLSEGVEIDASIKAVIEFIETHFSGFSEKVKGEITASEKALTDKLCKYFNRVAGPYPFFFHHENVENHSSGMSPQIDIGTLSREEQITVGDRNYAEFDSFFSIEAKRLPTPGQNREKEYVIGHDKPTGGIERFKKGIHGKRLGYAAIIGYVQKEDFDFWFLQINDWIEELVKTSQGEWIVDDKLRRLTVQNGNQLAKFQSDNIRLPAKSKTDKIKLLHFWITLVD</sequence>
<dbReference type="EMBL" id="LQZQ01000052">
    <property type="protein sequence ID" value="KYG71177.1"/>
    <property type="molecule type" value="Genomic_DNA"/>
</dbReference>